<name>A0ABX6QID2_9HYPH</name>
<gene>
    <name evidence="2" type="ORF">FE840_001490</name>
</gene>
<accession>A0ABX6QID2</accession>
<dbReference type="Proteomes" id="UP000308530">
    <property type="component" value="Chromosome"/>
</dbReference>
<evidence type="ECO:0000313" key="2">
    <source>
        <dbReference type="EMBL" id="QLF68331.1"/>
    </source>
</evidence>
<feature type="transmembrane region" description="Helical" evidence="1">
    <location>
        <begin position="7"/>
        <end position="31"/>
    </location>
</feature>
<protein>
    <submittedName>
        <fullName evidence="2">Uncharacterized protein</fullName>
    </submittedName>
</protein>
<sequence length="82" mass="9106">MLKTDTWLKIISSMMINAVVFGVGAIVVLSIPALAEHAIYLIPAVVVISFVVAPILSFYVAPRMRLKYWGERRWKKGDSISG</sequence>
<dbReference type="EMBL" id="CP058350">
    <property type="protein sequence ID" value="QLF68331.1"/>
    <property type="molecule type" value="Genomic_DNA"/>
</dbReference>
<organism evidence="2 3">
    <name type="scientific">Peteryoungia desertarenae</name>
    <dbReference type="NCBI Taxonomy" id="1813451"/>
    <lineage>
        <taxon>Bacteria</taxon>
        <taxon>Pseudomonadati</taxon>
        <taxon>Pseudomonadota</taxon>
        <taxon>Alphaproteobacteria</taxon>
        <taxon>Hyphomicrobiales</taxon>
        <taxon>Rhizobiaceae</taxon>
        <taxon>Peteryoungia</taxon>
    </lineage>
</organism>
<keyword evidence="3" id="KW-1185">Reference proteome</keyword>
<evidence type="ECO:0000256" key="1">
    <source>
        <dbReference type="SAM" id="Phobius"/>
    </source>
</evidence>
<reference evidence="2 3" key="1">
    <citation type="submission" date="2020-06" db="EMBL/GenBank/DDBJ databases">
        <title>Genome sequence of Rhizobium sp strain ADMK78.</title>
        <authorList>
            <person name="Rahi P."/>
        </authorList>
    </citation>
    <scope>NUCLEOTIDE SEQUENCE [LARGE SCALE GENOMIC DNA]</scope>
    <source>
        <strain evidence="2 3">ADMK78</strain>
    </source>
</reference>
<dbReference type="RefSeq" id="WP_171033761.1">
    <property type="nucleotide sequence ID" value="NZ_CP058350.1"/>
</dbReference>
<evidence type="ECO:0000313" key="3">
    <source>
        <dbReference type="Proteomes" id="UP000308530"/>
    </source>
</evidence>
<keyword evidence="1" id="KW-1133">Transmembrane helix</keyword>
<keyword evidence="1" id="KW-0812">Transmembrane</keyword>
<feature type="transmembrane region" description="Helical" evidence="1">
    <location>
        <begin position="37"/>
        <end position="61"/>
    </location>
</feature>
<keyword evidence="1" id="KW-0472">Membrane</keyword>
<proteinExistence type="predicted"/>